<gene>
    <name evidence="3" type="ORF">PICST_29827</name>
</gene>
<accession>A3LP55</accession>
<organism evidence="3 4">
    <name type="scientific">Scheffersomyces stipitis (strain ATCC 58785 / CBS 6054 / NBRC 10063 / NRRL Y-11545)</name>
    <name type="common">Yeast</name>
    <name type="synonym">Pichia stipitis</name>
    <dbReference type="NCBI Taxonomy" id="322104"/>
    <lineage>
        <taxon>Eukaryota</taxon>
        <taxon>Fungi</taxon>
        <taxon>Dikarya</taxon>
        <taxon>Ascomycota</taxon>
        <taxon>Saccharomycotina</taxon>
        <taxon>Pichiomycetes</taxon>
        <taxon>Debaryomycetaceae</taxon>
        <taxon>Scheffersomyces</taxon>
    </lineage>
</organism>
<dbReference type="GeneID" id="4837330"/>
<dbReference type="AlphaFoldDB" id="A3LP55"/>
<dbReference type="InParanoid" id="A3LP55"/>
<keyword evidence="2" id="KW-0472">Membrane</keyword>
<evidence type="ECO:0000256" key="2">
    <source>
        <dbReference type="SAM" id="Phobius"/>
    </source>
</evidence>
<feature type="transmembrane region" description="Helical" evidence="2">
    <location>
        <begin position="24"/>
        <end position="44"/>
    </location>
</feature>
<feature type="region of interest" description="Disordered" evidence="1">
    <location>
        <begin position="76"/>
        <end position="153"/>
    </location>
</feature>
<feature type="compositionally biased region" description="Basic and acidic residues" evidence="1">
    <location>
        <begin position="138"/>
        <end position="153"/>
    </location>
</feature>
<keyword evidence="2" id="KW-1133">Transmembrane helix</keyword>
<evidence type="ECO:0000256" key="1">
    <source>
        <dbReference type="SAM" id="MobiDB-lite"/>
    </source>
</evidence>
<protein>
    <submittedName>
        <fullName evidence="3">Uncharacterized protein</fullName>
    </submittedName>
</protein>
<sequence>MAVIPISILVKREDDDEAPQHLKWLKFVLAVVFAAIVVTIVLRIHTRRIRELNKIKHKQPTRNRPLRRIPSRFAITSSQQAQQSQTHQLHLAEITDPSTLEPTHDRSESISSDHIAISALPPIYYDDRPPPYPSTHMEQPERRFFPQRPSEDS</sequence>
<feature type="compositionally biased region" description="Low complexity" evidence="1">
    <location>
        <begin position="76"/>
        <end position="92"/>
    </location>
</feature>
<proteinExistence type="predicted"/>
<evidence type="ECO:0000313" key="4">
    <source>
        <dbReference type="Proteomes" id="UP000002258"/>
    </source>
</evidence>
<dbReference type="HOGENOM" id="CLU_1713980_0_0_1"/>
<dbReference type="KEGG" id="pic:PICST_29827"/>
<dbReference type="EMBL" id="CP000496">
    <property type="protein sequence ID" value="ABN64984.2"/>
    <property type="molecule type" value="Genomic_DNA"/>
</dbReference>
<keyword evidence="2" id="KW-0812">Transmembrane</keyword>
<reference evidence="3 4" key="1">
    <citation type="journal article" date="2007" name="Nat. Biotechnol.">
        <title>Genome sequence of the lignocellulose-bioconverting and xylose-fermenting yeast Pichia stipitis.</title>
        <authorList>
            <person name="Jeffries T.W."/>
            <person name="Grigoriev I.V."/>
            <person name="Grimwood J."/>
            <person name="Laplaza J.M."/>
            <person name="Aerts A."/>
            <person name="Salamov A."/>
            <person name="Schmutz J."/>
            <person name="Lindquist E."/>
            <person name="Dehal P."/>
            <person name="Shapiro H."/>
            <person name="Jin Y.S."/>
            <person name="Passoth V."/>
            <person name="Richardson P.M."/>
        </authorList>
    </citation>
    <scope>NUCLEOTIDE SEQUENCE [LARGE SCALE GENOMIC DNA]</scope>
    <source>
        <strain evidence="4">ATCC 58785 / CBS 6054 / NBRC 10063 / NRRL Y-11545</strain>
    </source>
</reference>
<evidence type="ECO:0000313" key="3">
    <source>
        <dbReference type="EMBL" id="ABN64984.2"/>
    </source>
</evidence>
<dbReference type="Proteomes" id="UP000002258">
    <property type="component" value="Chromosome 2"/>
</dbReference>
<keyword evidence="4" id="KW-1185">Reference proteome</keyword>
<name>A3LP55_PICST</name>
<dbReference type="RefSeq" id="XP_001383013.2">
    <property type="nucleotide sequence ID" value="XM_001382976.1"/>
</dbReference>